<protein>
    <submittedName>
        <fullName evidence="2">Uncharacterized protein</fullName>
    </submittedName>
</protein>
<evidence type="ECO:0000313" key="3">
    <source>
        <dbReference type="Proteomes" id="UP000688137"/>
    </source>
</evidence>
<accession>A0A8S1MWS4</accession>
<feature type="chain" id="PRO_5035734035" evidence="1">
    <location>
        <begin position="18"/>
        <end position="381"/>
    </location>
</feature>
<organism evidence="2 3">
    <name type="scientific">Paramecium primaurelia</name>
    <dbReference type="NCBI Taxonomy" id="5886"/>
    <lineage>
        <taxon>Eukaryota</taxon>
        <taxon>Sar</taxon>
        <taxon>Alveolata</taxon>
        <taxon>Ciliophora</taxon>
        <taxon>Intramacronucleata</taxon>
        <taxon>Oligohymenophorea</taxon>
        <taxon>Peniculida</taxon>
        <taxon>Parameciidae</taxon>
        <taxon>Paramecium</taxon>
    </lineage>
</organism>
<reference evidence="2" key="1">
    <citation type="submission" date="2021-01" db="EMBL/GenBank/DDBJ databases">
        <authorList>
            <consortium name="Genoscope - CEA"/>
            <person name="William W."/>
        </authorList>
    </citation>
    <scope>NUCLEOTIDE SEQUENCE</scope>
</reference>
<gene>
    <name evidence="2" type="ORF">PPRIM_AZ9-3.1.T0660043</name>
</gene>
<dbReference type="Proteomes" id="UP000688137">
    <property type="component" value="Unassembled WGS sequence"/>
</dbReference>
<evidence type="ECO:0000313" key="2">
    <source>
        <dbReference type="EMBL" id="CAD8081533.1"/>
    </source>
</evidence>
<feature type="signal peptide" evidence="1">
    <location>
        <begin position="1"/>
        <end position="17"/>
    </location>
</feature>
<dbReference type="AlphaFoldDB" id="A0A8S1MWS4"/>
<comment type="caution">
    <text evidence="2">The sequence shown here is derived from an EMBL/GenBank/DDBJ whole genome shotgun (WGS) entry which is preliminary data.</text>
</comment>
<keyword evidence="3" id="KW-1185">Reference proteome</keyword>
<proteinExistence type="predicted"/>
<dbReference type="EMBL" id="CAJJDM010000068">
    <property type="protein sequence ID" value="CAD8081533.1"/>
    <property type="molecule type" value="Genomic_DNA"/>
</dbReference>
<sequence length="381" mass="43379">MIIIVLISAIFCAEVKLKVESSPKDIRRINGRAEFDAQEYETSCQCESTTTQLHVGETFCDPTKVQLHQDFAGDDGKTASFEQIRHLIGPLNELQFGDPNSYHFSCLDGRNEQGVLGTPGGDSGEFLLALQVYEQTINTPLTQDTVDSILSNYLQYMKQDGFYMCTDDDAIRHLEKELGMTLTVDALIDPPNSFKDDLLTSLLKPENTGCMHLKSILKNPESYDMRPDLVRYFLRSYFTILWNKSNPLHHKLILEVMAGRHEERAFLEVRINEACIRQNMAPLLRPKRRITLASVPQGPTTTTFHEGGATEIFQAYVNHIDAASIRRKELSKFFAENSNHNGVHFEIDVMHHRLNKKGLMYLEITGQKIARYLPFYTVTIV</sequence>
<evidence type="ECO:0000256" key="1">
    <source>
        <dbReference type="SAM" id="SignalP"/>
    </source>
</evidence>
<dbReference type="OMA" id="PENTGCM"/>
<name>A0A8S1MWS4_PARPR</name>
<keyword evidence="1" id="KW-0732">Signal</keyword>